<reference evidence="8 9" key="1">
    <citation type="journal article" date="2015" name="Genome Announc.">
        <title>Expanding the biotechnology potential of lactobacilli through comparative genomics of 213 strains and associated genera.</title>
        <authorList>
            <person name="Sun Z."/>
            <person name="Harris H.M."/>
            <person name="McCann A."/>
            <person name="Guo C."/>
            <person name="Argimon S."/>
            <person name="Zhang W."/>
            <person name="Yang X."/>
            <person name="Jeffery I.B."/>
            <person name="Cooney J.C."/>
            <person name="Kagawa T.F."/>
            <person name="Liu W."/>
            <person name="Song Y."/>
            <person name="Salvetti E."/>
            <person name="Wrobel A."/>
            <person name="Rasinkangas P."/>
            <person name="Parkhill J."/>
            <person name="Rea M.C."/>
            <person name="O'Sullivan O."/>
            <person name="Ritari J."/>
            <person name="Douillard F.P."/>
            <person name="Paul Ross R."/>
            <person name="Yang R."/>
            <person name="Briner A.E."/>
            <person name="Felis G.E."/>
            <person name="de Vos W.M."/>
            <person name="Barrangou R."/>
            <person name="Klaenhammer T.R."/>
            <person name="Caufield P.W."/>
            <person name="Cui Y."/>
            <person name="Zhang H."/>
            <person name="O'Toole P.W."/>
        </authorList>
    </citation>
    <scope>NUCLEOTIDE SEQUENCE [LARGE SCALE GENOMIC DNA]</scope>
    <source>
        <strain evidence="8 9">DSM 20534</strain>
    </source>
</reference>
<name>A0A0R1H3L2_9LACO</name>
<dbReference type="SUPFAM" id="SSF54975">
    <property type="entry name" value="Acylphosphatase/BLUF domain-like"/>
    <property type="match status" value="1"/>
</dbReference>
<keyword evidence="5" id="KW-0378">Hydrolase</keyword>
<dbReference type="Gene3D" id="3.30.70.100">
    <property type="match status" value="1"/>
</dbReference>
<comment type="caution">
    <text evidence="8">The sequence shown here is derived from an EMBL/GenBank/DDBJ whole genome shotgun (WGS) entry which is preliminary data.</text>
</comment>
<dbReference type="GO" id="GO:0003998">
    <property type="term" value="F:acylphosphatase activity"/>
    <property type="evidence" value="ECO:0007669"/>
    <property type="project" value="UniProtKB-EC"/>
</dbReference>
<protein>
    <recommendedName>
        <fullName evidence="3 5">acylphosphatase</fullName>
        <ecNumber evidence="2 5">3.6.1.7</ecNumber>
    </recommendedName>
</protein>
<dbReference type="PANTHER" id="PTHR47268:SF4">
    <property type="entry name" value="ACYLPHOSPHATASE"/>
    <property type="match status" value="1"/>
</dbReference>
<dbReference type="EMBL" id="AZCV01000001">
    <property type="protein sequence ID" value="KRK38321.1"/>
    <property type="molecule type" value="Genomic_DNA"/>
</dbReference>
<dbReference type="RefSeq" id="WP_054744828.1">
    <property type="nucleotide sequence ID" value="NZ_AZCV01000001.1"/>
</dbReference>
<keyword evidence="9" id="KW-1185">Reference proteome</keyword>
<dbReference type="InterPro" id="IPR020456">
    <property type="entry name" value="Acylphosphatase"/>
</dbReference>
<evidence type="ECO:0000256" key="2">
    <source>
        <dbReference type="ARBA" id="ARBA00012150"/>
    </source>
</evidence>
<evidence type="ECO:0000256" key="4">
    <source>
        <dbReference type="ARBA" id="ARBA00047645"/>
    </source>
</evidence>
<dbReference type="InterPro" id="IPR017968">
    <property type="entry name" value="Acylphosphatase_CS"/>
</dbReference>
<dbReference type="PROSITE" id="PS51160">
    <property type="entry name" value="ACYLPHOSPHATASE_3"/>
    <property type="match status" value="1"/>
</dbReference>
<evidence type="ECO:0000256" key="6">
    <source>
        <dbReference type="RuleBase" id="RU004168"/>
    </source>
</evidence>
<organism evidence="8 9">
    <name type="scientific">Amylolactobacillus amylotrophicus DSM 20534</name>
    <dbReference type="NCBI Taxonomy" id="1423722"/>
    <lineage>
        <taxon>Bacteria</taxon>
        <taxon>Bacillati</taxon>
        <taxon>Bacillota</taxon>
        <taxon>Bacilli</taxon>
        <taxon>Lactobacillales</taxon>
        <taxon>Lactobacillaceae</taxon>
        <taxon>Amylolactobacillus</taxon>
    </lineage>
</organism>
<comment type="catalytic activity">
    <reaction evidence="4 5">
        <text>an acyl phosphate + H2O = a carboxylate + phosphate + H(+)</text>
        <dbReference type="Rhea" id="RHEA:14965"/>
        <dbReference type="ChEBI" id="CHEBI:15377"/>
        <dbReference type="ChEBI" id="CHEBI:15378"/>
        <dbReference type="ChEBI" id="CHEBI:29067"/>
        <dbReference type="ChEBI" id="CHEBI:43474"/>
        <dbReference type="ChEBI" id="CHEBI:59918"/>
        <dbReference type="EC" id="3.6.1.7"/>
    </reaction>
</comment>
<dbReference type="Proteomes" id="UP000050909">
    <property type="component" value="Unassembled WGS sequence"/>
</dbReference>
<gene>
    <name evidence="8" type="ORF">FC62_GL000002</name>
</gene>
<evidence type="ECO:0000256" key="5">
    <source>
        <dbReference type="PROSITE-ProRule" id="PRU00520"/>
    </source>
</evidence>
<accession>A0A0R1H3L2</accession>
<dbReference type="Pfam" id="PF00708">
    <property type="entry name" value="Acylphosphatase"/>
    <property type="match status" value="1"/>
</dbReference>
<evidence type="ECO:0000256" key="3">
    <source>
        <dbReference type="ARBA" id="ARBA00015991"/>
    </source>
</evidence>
<evidence type="ECO:0000313" key="8">
    <source>
        <dbReference type="EMBL" id="KRK38321.1"/>
    </source>
</evidence>
<feature type="domain" description="Acylphosphatase-like" evidence="7">
    <location>
        <begin position="3"/>
        <end position="91"/>
    </location>
</feature>
<evidence type="ECO:0000256" key="1">
    <source>
        <dbReference type="ARBA" id="ARBA00005614"/>
    </source>
</evidence>
<dbReference type="PROSITE" id="PS00150">
    <property type="entry name" value="ACYLPHOSPHATASE_1"/>
    <property type="match status" value="1"/>
</dbReference>
<evidence type="ECO:0000313" key="9">
    <source>
        <dbReference type="Proteomes" id="UP000050909"/>
    </source>
</evidence>
<dbReference type="EC" id="3.6.1.7" evidence="2 5"/>
<dbReference type="InterPro" id="IPR036046">
    <property type="entry name" value="Acylphosphatase-like_dom_sf"/>
</dbReference>
<dbReference type="PATRIC" id="fig|1423722.3.peg.2"/>
<proteinExistence type="inferred from homology"/>
<dbReference type="AlphaFoldDB" id="A0A0R1H3L2"/>
<feature type="active site" evidence="5">
    <location>
        <position position="36"/>
    </location>
</feature>
<sequence length="91" mass="10001">MITNEIIVHGLVQGVGFRFMTKLVADQLHVFGTVENLANGDVRIVAQADSETMTHFLTKIKASPSPSGHVETMQVRELTDVQPLHSFRVTG</sequence>
<dbReference type="PANTHER" id="PTHR47268">
    <property type="entry name" value="ACYLPHOSPHATASE"/>
    <property type="match status" value="1"/>
</dbReference>
<feature type="active site" evidence="5">
    <location>
        <position position="18"/>
    </location>
</feature>
<comment type="similarity">
    <text evidence="1 6">Belongs to the acylphosphatase family.</text>
</comment>
<dbReference type="InterPro" id="IPR001792">
    <property type="entry name" value="Acylphosphatase-like_dom"/>
</dbReference>
<evidence type="ECO:0000259" key="7">
    <source>
        <dbReference type="PROSITE" id="PS51160"/>
    </source>
</evidence>